<feature type="transmembrane region" description="Helical" evidence="1">
    <location>
        <begin position="147"/>
        <end position="165"/>
    </location>
</feature>
<keyword evidence="5" id="KW-1185">Reference proteome</keyword>
<feature type="signal peptide" evidence="2">
    <location>
        <begin position="1"/>
        <end position="20"/>
    </location>
</feature>
<evidence type="ECO:0000259" key="3">
    <source>
        <dbReference type="Pfam" id="PF05099"/>
    </source>
</evidence>
<accession>A0A2T6KKE3</accession>
<dbReference type="InterPro" id="IPR029024">
    <property type="entry name" value="TerB-like"/>
</dbReference>
<dbReference type="Proteomes" id="UP000244523">
    <property type="component" value="Unassembled WGS sequence"/>
</dbReference>
<protein>
    <submittedName>
        <fullName evidence="4">Tellurite resistance protein TerB</fullName>
    </submittedName>
</protein>
<dbReference type="InterPro" id="IPR007791">
    <property type="entry name" value="DjlA_N"/>
</dbReference>
<keyword evidence="1" id="KW-0812">Transmembrane</keyword>
<keyword evidence="2" id="KW-0732">Signal</keyword>
<keyword evidence="1" id="KW-1133">Transmembrane helix</keyword>
<dbReference type="RefSeq" id="WP_108386003.1">
    <property type="nucleotide sequence ID" value="NZ_QBUD01000003.1"/>
</dbReference>
<proteinExistence type="predicted"/>
<evidence type="ECO:0000313" key="5">
    <source>
        <dbReference type="Proteomes" id="UP000244523"/>
    </source>
</evidence>
<feature type="domain" description="Co-chaperone DjlA N-terminal" evidence="3">
    <location>
        <begin position="184"/>
        <end position="294"/>
    </location>
</feature>
<keyword evidence="1" id="KW-0472">Membrane</keyword>
<dbReference type="Gene3D" id="1.10.3680.10">
    <property type="entry name" value="TerB-like"/>
    <property type="match status" value="1"/>
</dbReference>
<feature type="chain" id="PRO_5015762464" evidence="2">
    <location>
        <begin position="21"/>
        <end position="307"/>
    </location>
</feature>
<dbReference type="SUPFAM" id="SSF158682">
    <property type="entry name" value="TerB-like"/>
    <property type="match status" value="1"/>
</dbReference>
<dbReference type="Pfam" id="PF05099">
    <property type="entry name" value="TerB"/>
    <property type="match status" value="1"/>
</dbReference>
<dbReference type="AlphaFoldDB" id="A0A2T6KKE3"/>
<evidence type="ECO:0000256" key="1">
    <source>
        <dbReference type="SAM" id="Phobius"/>
    </source>
</evidence>
<evidence type="ECO:0000313" key="4">
    <source>
        <dbReference type="EMBL" id="PUB16405.1"/>
    </source>
</evidence>
<comment type="caution">
    <text evidence="4">The sequence shown here is derived from an EMBL/GenBank/DDBJ whole genome shotgun (WGS) entry which is preliminary data.</text>
</comment>
<dbReference type="OrthoDB" id="7703595at2"/>
<sequence>MKNAFFAFMCLLVCAAPANALSFDDLRNLSKDDLRNFSIDDLMVEKYEFIAPTRIPSEAATRAPLGENGRMSLCYLTRGIEIFGYSVTKDVQSYVLASDGCAGTADAEIRPFDSDQMMAAQSATLNLIDANIPPVAKNDMRRNIETYGLLAGVALLMLAIIIKRLKSLLGISRQGPLRKKAAHALLLALCHAAKCDGLVASKEISMIGKTMKRLAQRNYSTAEIMRISDRVHINLSTEDYINFGKGLRDREKDLMLKGVLYVTMAGDRMLPAEYTFVSELAHGLGIPAEDFRRVMYDAFAEKEANPI</sequence>
<gene>
    <name evidence="4" type="ORF">C8N45_103260</name>
</gene>
<evidence type="ECO:0000256" key="2">
    <source>
        <dbReference type="SAM" id="SignalP"/>
    </source>
</evidence>
<dbReference type="EMBL" id="QBUD01000003">
    <property type="protein sequence ID" value="PUB16405.1"/>
    <property type="molecule type" value="Genomic_DNA"/>
</dbReference>
<reference evidence="4 5" key="1">
    <citation type="submission" date="2018-04" db="EMBL/GenBank/DDBJ databases">
        <title>Genomic Encyclopedia of Archaeal and Bacterial Type Strains, Phase II (KMG-II): from individual species to whole genera.</title>
        <authorList>
            <person name="Goeker M."/>
        </authorList>
    </citation>
    <scope>NUCLEOTIDE SEQUENCE [LARGE SCALE GENOMIC DNA]</scope>
    <source>
        <strain evidence="4 5">DSM 29955</strain>
    </source>
</reference>
<name>A0A2T6KKE3_9RHOB</name>
<organism evidence="4 5">
    <name type="scientific">Yoonia sediminilitoris</name>
    <dbReference type="NCBI Taxonomy" id="1286148"/>
    <lineage>
        <taxon>Bacteria</taxon>
        <taxon>Pseudomonadati</taxon>
        <taxon>Pseudomonadota</taxon>
        <taxon>Alphaproteobacteria</taxon>
        <taxon>Rhodobacterales</taxon>
        <taxon>Paracoccaceae</taxon>
        <taxon>Yoonia</taxon>
    </lineage>
</organism>